<name>A0A517YUQ7_9BACT</name>
<dbReference type="Gene3D" id="2.60.15.10">
    <property type="entry name" value="F0F1 ATP synthase delta/epsilon subunit, N-terminal"/>
    <property type="match status" value="1"/>
</dbReference>
<reference evidence="11 12" key="1">
    <citation type="submission" date="2019-02" db="EMBL/GenBank/DDBJ databases">
        <title>Deep-cultivation of Planctomycetes and their phenomic and genomic characterization uncovers novel biology.</title>
        <authorList>
            <person name="Wiegand S."/>
            <person name="Jogler M."/>
            <person name="Boedeker C."/>
            <person name="Pinto D."/>
            <person name="Vollmers J."/>
            <person name="Rivas-Marin E."/>
            <person name="Kohn T."/>
            <person name="Peeters S.H."/>
            <person name="Heuer A."/>
            <person name="Rast P."/>
            <person name="Oberbeckmann S."/>
            <person name="Bunk B."/>
            <person name="Jeske O."/>
            <person name="Meyerdierks A."/>
            <person name="Storesund J.E."/>
            <person name="Kallscheuer N."/>
            <person name="Luecker S."/>
            <person name="Lage O.M."/>
            <person name="Pohl T."/>
            <person name="Merkel B.J."/>
            <person name="Hornburger P."/>
            <person name="Mueller R.-W."/>
            <person name="Bruemmer F."/>
            <person name="Labrenz M."/>
            <person name="Spormann A.M."/>
            <person name="Op den Camp H."/>
            <person name="Overmann J."/>
            <person name="Amann R."/>
            <person name="Jetten M.S.M."/>
            <person name="Mascher T."/>
            <person name="Medema M.H."/>
            <person name="Devos D.P."/>
            <person name="Kaster A.-K."/>
            <person name="Ovreas L."/>
            <person name="Rohde M."/>
            <person name="Galperin M.Y."/>
            <person name="Jogler C."/>
        </authorList>
    </citation>
    <scope>NUCLEOTIDE SEQUENCE [LARGE SCALE GENOMIC DNA]</scope>
    <source>
        <strain evidence="11 12">KS4</strain>
    </source>
</reference>
<comment type="similarity">
    <text evidence="3 9">Belongs to the ATPase epsilon chain family.</text>
</comment>
<evidence type="ECO:0000256" key="7">
    <source>
        <dbReference type="ARBA" id="ARBA00023196"/>
    </source>
</evidence>
<evidence type="ECO:0000256" key="1">
    <source>
        <dbReference type="ARBA" id="ARBA00003543"/>
    </source>
</evidence>
<protein>
    <recommendedName>
        <fullName evidence="9">ATP synthase epsilon chain</fullName>
    </recommendedName>
    <alternativeName>
        <fullName evidence="9">ATP synthase F1 sector epsilon subunit</fullName>
    </alternativeName>
    <alternativeName>
        <fullName evidence="9">F-ATPase epsilon subunit</fullName>
    </alternativeName>
</protein>
<dbReference type="GO" id="GO:0012505">
    <property type="term" value="C:endomembrane system"/>
    <property type="evidence" value="ECO:0007669"/>
    <property type="project" value="UniProtKB-SubCell"/>
</dbReference>
<dbReference type="CDD" id="cd12152">
    <property type="entry name" value="F1-ATPase_delta"/>
    <property type="match status" value="1"/>
</dbReference>
<dbReference type="EMBL" id="CP036425">
    <property type="protein sequence ID" value="QDU33958.1"/>
    <property type="molecule type" value="Genomic_DNA"/>
</dbReference>
<dbReference type="Proteomes" id="UP000317369">
    <property type="component" value="Chromosome"/>
</dbReference>
<dbReference type="OrthoDB" id="277064at2"/>
<keyword evidence="9" id="KW-1003">Cell membrane</keyword>
<evidence type="ECO:0000256" key="8">
    <source>
        <dbReference type="ARBA" id="ARBA00023310"/>
    </source>
</evidence>
<dbReference type="HAMAP" id="MF_00530">
    <property type="entry name" value="ATP_synth_epsil_bac"/>
    <property type="match status" value="1"/>
</dbReference>
<dbReference type="KEGG" id="pcor:KS4_20180"/>
<gene>
    <name evidence="9 11" type="primary">atpC</name>
    <name evidence="11" type="ORF">KS4_20180</name>
</gene>
<evidence type="ECO:0000256" key="3">
    <source>
        <dbReference type="ARBA" id="ARBA00005712"/>
    </source>
</evidence>
<dbReference type="SUPFAM" id="SSF51344">
    <property type="entry name" value="Epsilon subunit of F1F0-ATP synthase N-terminal domain"/>
    <property type="match status" value="1"/>
</dbReference>
<keyword evidence="6 9" id="KW-0472">Membrane</keyword>
<dbReference type="InterPro" id="IPR020546">
    <property type="entry name" value="ATP_synth_F1_dsu/esu_N"/>
</dbReference>
<feature type="domain" description="ATP synthase F1 complex delta/epsilon subunit N-terminal" evidence="10">
    <location>
        <begin position="7"/>
        <end position="86"/>
    </location>
</feature>
<evidence type="ECO:0000256" key="2">
    <source>
        <dbReference type="ARBA" id="ARBA00004184"/>
    </source>
</evidence>
<dbReference type="PANTHER" id="PTHR13822:SF10">
    <property type="entry name" value="ATP SYNTHASE EPSILON CHAIN, CHLOROPLASTIC"/>
    <property type="match status" value="1"/>
</dbReference>
<evidence type="ECO:0000313" key="12">
    <source>
        <dbReference type="Proteomes" id="UP000317369"/>
    </source>
</evidence>
<evidence type="ECO:0000256" key="9">
    <source>
        <dbReference type="HAMAP-Rule" id="MF_00530"/>
    </source>
</evidence>
<evidence type="ECO:0000259" key="10">
    <source>
        <dbReference type="Pfam" id="PF02823"/>
    </source>
</evidence>
<dbReference type="InterPro" id="IPR001469">
    <property type="entry name" value="ATP_synth_F1_dsu/esu"/>
</dbReference>
<organism evidence="11 12">
    <name type="scientific">Poriferisphaera corsica</name>
    <dbReference type="NCBI Taxonomy" id="2528020"/>
    <lineage>
        <taxon>Bacteria</taxon>
        <taxon>Pseudomonadati</taxon>
        <taxon>Planctomycetota</taxon>
        <taxon>Phycisphaerae</taxon>
        <taxon>Phycisphaerales</taxon>
        <taxon>Phycisphaeraceae</taxon>
        <taxon>Poriferisphaera</taxon>
    </lineage>
</organism>
<keyword evidence="4 9" id="KW-0813">Transport</keyword>
<accession>A0A517YUQ7</accession>
<dbReference type="GO" id="GO:0005886">
    <property type="term" value="C:plasma membrane"/>
    <property type="evidence" value="ECO:0007669"/>
    <property type="project" value="UniProtKB-SubCell"/>
</dbReference>
<dbReference type="RefSeq" id="WP_145077423.1">
    <property type="nucleotide sequence ID" value="NZ_CP036425.1"/>
</dbReference>
<evidence type="ECO:0000256" key="4">
    <source>
        <dbReference type="ARBA" id="ARBA00022448"/>
    </source>
</evidence>
<keyword evidence="8 9" id="KW-0066">ATP synthesis</keyword>
<evidence type="ECO:0000256" key="6">
    <source>
        <dbReference type="ARBA" id="ARBA00023136"/>
    </source>
</evidence>
<dbReference type="InterPro" id="IPR036771">
    <property type="entry name" value="ATPsynth_dsu/esu_N"/>
</dbReference>
<dbReference type="GO" id="GO:0045259">
    <property type="term" value="C:proton-transporting ATP synthase complex"/>
    <property type="evidence" value="ECO:0007669"/>
    <property type="project" value="UniProtKB-KW"/>
</dbReference>
<dbReference type="Pfam" id="PF02823">
    <property type="entry name" value="ATP-synt_DE_N"/>
    <property type="match status" value="1"/>
</dbReference>
<comment type="function">
    <text evidence="1 9">Produces ATP from ADP in the presence of a proton gradient across the membrane.</text>
</comment>
<proteinExistence type="inferred from homology"/>
<keyword evidence="12" id="KW-1185">Reference proteome</keyword>
<comment type="subunit">
    <text evidence="9">F-type ATPases have 2 components, CF(1) - the catalytic core - and CF(0) - the membrane proton channel. CF(1) has five subunits: alpha(3), beta(3), gamma(1), delta(1), epsilon(1). CF(0) has three main subunits: a, b and c.</text>
</comment>
<sequence length="135" mass="14410">MASKATFQCTLVTPGAAILDEKIVYASIPAHDGKIGVEHLQAPMLIKLGYGHLRLDLADGSSDSYFIGGGFVQVKDDVLSIITDEATLATELTVTEAEQQLESLLAEEAKTGAELDEHDKSVQRARARVAVAKTN</sequence>
<dbReference type="PANTHER" id="PTHR13822">
    <property type="entry name" value="ATP SYNTHASE DELTA/EPSILON CHAIN"/>
    <property type="match status" value="1"/>
</dbReference>
<evidence type="ECO:0000313" key="11">
    <source>
        <dbReference type="EMBL" id="QDU33958.1"/>
    </source>
</evidence>
<keyword evidence="7 9" id="KW-0139">CF(1)</keyword>
<dbReference type="GO" id="GO:0005524">
    <property type="term" value="F:ATP binding"/>
    <property type="evidence" value="ECO:0007669"/>
    <property type="project" value="UniProtKB-UniRule"/>
</dbReference>
<comment type="subcellular location">
    <subcellularLocation>
        <location evidence="9">Cell membrane</location>
        <topology evidence="9">Peripheral membrane protein</topology>
    </subcellularLocation>
    <subcellularLocation>
        <location evidence="2">Endomembrane system</location>
        <topology evidence="2">Peripheral membrane protein</topology>
    </subcellularLocation>
</comment>
<keyword evidence="9" id="KW-0375">Hydrogen ion transport</keyword>
<dbReference type="AlphaFoldDB" id="A0A517YUQ7"/>
<keyword evidence="5 9" id="KW-0406">Ion transport</keyword>
<dbReference type="GO" id="GO:0046933">
    <property type="term" value="F:proton-transporting ATP synthase activity, rotational mechanism"/>
    <property type="evidence" value="ECO:0007669"/>
    <property type="project" value="UniProtKB-UniRule"/>
</dbReference>
<evidence type="ECO:0000256" key="5">
    <source>
        <dbReference type="ARBA" id="ARBA00023065"/>
    </source>
</evidence>